<dbReference type="SUPFAM" id="SSF49503">
    <property type="entry name" value="Cupredoxins"/>
    <property type="match status" value="1"/>
</dbReference>
<feature type="domain" description="Plastocyanin-like" evidence="1">
    <location>
        <begin position="21"/>
        <end position="154"/>
    </location>
</feature>
<gene>
    <name evidence="2" type="ORF">MPRG_17300</name>
</gene>
<comment type="caution">
    <text evidence="2">The sequence shown here is derived from an EMBL/GenBank/DDBJ whole genome shotgun (WGS) entry which is preliminary data.</text>
</comment>
<evidence type="ECO:0000313" key="2">
    <source>
        <dbReference type="EMBL" id="GFG78454.1"/>
    </source>
</evidence>
<dbReference type="Pfam" id="PF00394">
    <property type="entry name" value="Cu-oxidase"/>
    <property type="match status" value="1"/>
</dbReference>
<dbReference type="Proteomes" id="UP000465240">
    <property type="component" value="Unassembled WGS sequence"/>
</dbReference>
<protein>
    <recommendedName>
        <fullName evidence="1">Plastocyanin-like domain-containing protein</fullName>
    </recommendedName>
</protein>
<reference evidence="2 3" key="1">
    <citation type="journal article" date="2019" name="Emerg. Microbes Infect.">
        <title>Comprehensive subspecies identification of 175 nontuberculous mycobacteria species based on 7547 genomic profiles.</title>
        <authorList>
            <person name="Matsumoto Y."/>
            <person name="Kinjo T."/>
            <person name="Motooka D."/>
            <person name="Nabeya D."/>
            <person name="Jung N."/>
            <person name="Uechi K."/>
            <person name="Horii T."/>
            <person name="Iida T."/>
            <person name="Fujita J."/>
            <person name="Nakamura S."/>
        </authorList>
    </citation>
    <scope>NUCLEOTIDE SEQUENCE [LARGE SCALE GENOMIC DNA]</scope>
    <source>
        <strain evidence="2 3">JCM 18565</strain>
    </source>
</reference>
<proteinExistence type="predicted"/>
<evidence type="ECO:0000259" key="1">
    <source>
        <dbReference type="Pfam" id="PF00394"/>
    </source>
</evidence>
<dbReference type="Gene3D" id="2.60.40.420">
    <property type="entry name" value="Cupredoxins - blue copper proteins"/>
    <property type="match status" value="1"/>
</dbReference>
<organism evidence="2 3">
    <name type="scientific">Mycobacterium paragordonae</name>
    <dbReference type="NCBI Taxonomy" id="1389713"/>
    <lineage>
        <taxon>Bacteria</taxon>
        <taxon>Bacillati</taxon>
        <taxon>Actinomycetota</taxon>
        <taxon>Actinomycetes</taxon>
        <taxon>Mycobacteriales</taxon>
        <taxon>Mycobacteriaceae</taxon>
        <taxon>Mycobacterium</taxon>
    </lineage>
</organism>
<dbReference type="InterPro" id="IPR008972">
    <property type="entry name" value="Cupredoxin"/>
</dbReference>
<sequence>MYAPLIIEDPAAKVDYDDELVIVLDDWIDGTGTTPDEVFVNLQKNGMKPMAMKPGGGVTPTTPLGEDGGDVTYPYFILNGKLPKDAAAVDYLPGQRIRLRVINAGGDTAFRVAVPDTTLMATHTDGYPVIPQQADSVILGMGERFDALITVGQSPAPIVAVPEMKDGYALLNVRVNGKLPSVDIDKFVATVRGQVVLDTASMKPTPEVTCPPRPPNRCST</sequence>
<dbReference type="EMBL" id="BLKX01000001">
    <property type="protein sequence ID" value="GFG78454.1"/>
    <property type="molecule type" value="Genomic_DNA"/>
</dbReference>
<dbReference type="InterPro" id="IPR001117">
    <property type="entry name" value="Cu-oxidase_2nd"/>
</dbReference>
<keyword evidence="3" id="KW-1185">Reference proteome</keyword>
<name>A0ABQ1C208_9MYCO</name>
<accession>A0ABQ1C208</accession>
<evidence type="ECO:0000313" key="3">
    <source>
        <dbReference type="Proteomes" id="UP000465240"/>
    </source>
</evidence>